<dbReference type="AlphaFoldDB" id="A0A2I0AVR4"/>
<accession>A0A2I0AVR4</accession>
<keyword evidence="2" id="KW-1185">Reference proteome</keyword>
<evidence type="ECO:0000313" key="2">
    <source>
        <dbReference type="Proteomes" id="UP000236161"/>
    </source>
</evidence>
<reference evidence="1 2" key="1">
    <citation type="journal article" date="2017" name="Nature">
        <title>The Apostasia genome and the evolution of orchids.</title>
        <authorList>
            <person name="Zhang G.Q."/>
            <person name="Liu K.W."/>
            <person name="Li Z."/>
            <person name="Lohaus R."/>
            <person name="Hsiao Y.Y."/>
            <person name="Niu S.C."/>
            <person name="Wang J.Y."/>
            <person name="Lin Y.C."/>
            <person name="Xu Q."/>
            <person name="Chen L.J."/>
            <person name="Yoshida K."/>
            <person name="Fujiwara S."/>
            <person name="Wang Z.W."/>
            <person name="Zhang Y.Q."/>
            <person name="Mitsuda N."/>
            <person name="Wang M."/>
            <person name="Liu G.H."/>
            <person name="Pecoraro L."/>
            <person name="Huang H.X."/>
            <person name="Xiao X.J."/>
            <person name="Lin M."/>
            <person name="Wu X.Y."/>
            <person name="Wu W.L."/>
            <person name="Chen Y.Y."/>
            <person name="Chang S.B."/>
            <person name="Sakamoto S."/>
            <person name="Ohme-Takagi M."/>
            <person name="Yagi M."/>
            <person name="Zeng S.J."/>
            <person name="Shen C.Y."/>
            <person name="Yeh C.M."/>
            <person name="Luo Y.B."/>
            <person name="Tsai W.C."/>
            <person name="Van de Peer Y."/>
            <person name="Liu Z.J."/>
        </authorList>
    </citation>
    <scope>NUCLEOTIDE SEQUENCE [LARGE SCALE GENOMIC DNA]</scope>
    <source>
        <strain evidence="2">cv. Shenzhen</strain>
        <tissue evidence="1">Stem</tissue>
    </source>
</reference>
<organism evidence="1 2">
    <name type="scientific">Apostasia shenzhenica</name>
    <dbReference type="NCBI Taxonomy" id="1088818"/>
    <lineage>
        <taxon>Eukaryota</taxon>
        <taxon>Viridiplantae</taxon>
        <taxon>Streptophyta</taxon>
        <taxon>Embryophyta</taxon>
        <taxon>Tracheophyta</taxon>
        <taxon>Spermatophyta</taxon>
        <taxon>Magnoliopsida</taxon>
        <taxon>Liliopsida</taxon>
        <taxon>Asparagales</taxon>
        <taxon>Orchidaceae</taxon>
        <taxon>Apostasioideae</taxon>
        <taxon>Apostasia</taxon>
    </lineage>
</organism>
<evidence type="ECO:0000313" key="1">
    <source>
        <dbReference type="EMBL" id="PKA59635.1"/>
    </source>
</evidence>
<dbReference type="EMBL" id="KZ451947">
    <property type="protein sequence ID" value="PKA59635.1"/>
    <property type="molecule type" value="Genomic_DNA"/>
</dbReference>
<proteinExistence type="predicted"/>
<sequence length="101" mass="11921">MDCWTLDLHANPWKKLVLGVCPSALFGYRIVGQELITYFDEVLCEHIKQSIRNTLYEQTTIQTMWMIESTLSVKDFRRLHETSKEIRKAVEVKHAEFHPNI</sequence>
<protein>
    <submittedName>
        <fullName evidence="1">Uncharacterized protein</fullName>
    </submittedName>
</protein>
<gene>
    <name evidence="1" type="ORF">AXF42_Ash018102</name>
</gene>
<name>A0A2I0AVR4_9ASPA</name>
<dbReference type="Proteomes" id="UP000236161">
    <property type="component" value="Unassembled WGS sequence"/>
</dbReference>